<evidence type="ECO:0000313" key="1">
    <source>
        <dbReference type="EMBL" id="ADY51465.1"/>
    </source>
</evidence>
<dbReference type="GO" id="GO:0008168">
    <property type="term" value="F:methyltransferase activity"/>
    <property type="evidence" value="ECO:0007669"/>
    <property type="project" value="InterPro"/>
</dbReference>
<accession>F0SA88</accession>
<gene>
    <name evidence="1" type="ordered locus">Pedsa_0893</name>
</gene>
<dbReference type="OrthoDB" id="9814572at2"/>
<dbReference type="HOGENOM" id="CLU_1426901_0_0_10"/>
<name>F0SA88_PSESL</name>
<dbReference type="PRINTS" id="PR00507">
    <property type="entry name" value="N12N6MTFRASE"/>
</dbReference>
<dbReference type="Gene3D" id="3.40.50.150">
    <property type="entry name" value="Vaccinia Virus protein VP39"/>
    <property type="match status" value="1"/>
</dbReference>
<proteinExistence type="predicted"/>
<dbReference type="AlphaFoldDB" id="F0SA88"/>
<dbReference type="GO" id="GO:0032259">
    <property type="term" value="P:methylation"/>
    <property type="evidence" value="ECO:0007669"/>
    <property type="project" value="InterPro"/>
</dbReference>
<evidence type="ECO:0000313" key="2">
    <source>
        <dbReference type="Proteomes" id="UP000000310"/>
    </source>
</evidence>
<sequence>MMGKFNHKIEYQFQTPPSVCRYMVSLLPNGIRSVLEPTPGLGNLVSALWQYDVTDPVDYFLLDKNRRFDAVVMNPPFSHRTADLENAPKGYGTGLKVGYRILVECMHKSDTVIALMPWFTIGDSDVRLRYLKNFGLISVTALPRKTFQYARIQTVILHLQKGYKGETTFKVFDLLPSVRSMQEASQIELF</sequence>
<dbReference type="EMBL" id="CP002545">
    <property type="protein sequence ID" value="ADY51465.1"/>
    <property type="molecule type" value="Genomic_DNA"/>
</dbReference>
<dbReference type="InterPro" id="IPR029063">
    <property type="entry name" value="SAM-dependent_MTases_sf"/>
</dbReference>
<dbReference type="InterPro" id="IPR002052">
    <property type="entry name" value="DNA_methylase_N6_adenine_CS"/>
</dbReference>
<dbReference type="GO" id="GO:0003676">
    <property type="term" value="F:nucleic acid binding"/>
    <property type="evidence" value="ECO:0007669"/>
    <property type="project" value="InterPro"/>
</dbReference>
<dbReference type="STRING" id="762903.Pedsa_0893"/>
<organism evidence="1 2">
    <name type="scientific">Pseudopedobacter saltans (strain ATCC 51119 / DSM 12145 / JCM 21818 / CCUG 39354 / LMG 10337 / NBRC 100064 / NCIMB 13643)</name>
    <name type="common">Pedobacter saltans</name>
    <dbReference type="NCBI Taxonomy" id="762903"/>
    <lineage>
        <taxon>Bacteria</taxon>
        <taxon>Pseudomonadati</taxon>
        <taxon>Bacteroidota</taxon>
        <taxon>Sphingobacteriia</taxon>
        <taxon>Sphingobacteriales</taxon>
        <taxon>Sphingobacteriaceae</taxon>
        <taxon>Pseudopedobacter</taxon>
    </lineage>
</organism>
<keyword evidence="2" id="KW-1185">Reference proteome</keyword>
<reference evidence="2" key="2">
    <citation type="submission" date="2011-02" db="EMBL/GenBank/DDBJ databases">
        <title>The complete genome of Pedobacter saltans DSM 12145.</title>
        <authorList>
            <consortium name="US DOE Joint Genome Institute (JGI-PGF)"/>
            <person name="Lucas S."/>
            <person name="Copeland A."/>
            <person name="Lapidus A."/>
            <person name="Bruce D."/>
            <person name="Goodwin L."/>
            <person name="Pitluck S."/>
            <person name="Kyrpides N."/>
            <person name="Mavromatis K."/>
            <person name="Pagani I."/>
            <person name="Ivanova N."/>
            <person name="Ovchinnikova G."/>
            <person name="Lu M."/>
            <person name="Detter J.C."/>
            <person name="Han C."/>
            <person name="Land M."/>
            <person name="Hauser L."/>
            <person name="Markowitz V."/>
            <person name="Cheng J.-F."/>
            <person name="Hugenholtz P."/>
            <person name="Woyke T."/>
            <person name="Wu D."/>
            <person name="Tindall B."/>
            <person name="Pomrenke H.G."/>
            <person name="Brambilla E."/>
            <person name="Klenk H.-P."/>
            <person name="Eisen J.A."/>
        </authorList>
    </citation>
    <scope>NUCLEOTIDE SEQUENCE [LARGE SCALE GENOMIC DNA]</scope>
    <source>
        <strain evidence="2">ATCC 51119 / DSM 12145 / JCM 21818 / LMG 10337 / NBRC 100064 / NCIMB 13643</strain>
    </source>
</reference>
<dbReference type="Proteomes" id="UP000000310">
    <property type="component" value="Chromosome"/>
</dbReference>
<evidence type="ECO:0008006" key="3">
    <source>
        <dbReference type="Google" id="ProtNLM"/>
    </source>
</evidence>
<reference evidence="1 2" key="1">
    <citation type="journal article" date="2011" name="Stand. Genomic Sci.">
        <title>Complete genome sequence of the gliding, heparinolytic Pedobacter saltans type strain (113).</title>
        <authorList>
            <person name="Liolios K."/>
            <person name="Sikorski J."/>
            <person name="Lu M."/>
            <person name="Nolan M."/>
            <person name="Lapidus A."/>
            <person name="Lucas S."/>
            <person name="Hammon N."/>
            <person name="Deshpande S."/>
            <person name="Cheng J.F."/>
            <person name="Tapia R."/>
            <person name="Han C."/>
            <person name="Goodwin L."/>
            <person name="Pitluck S."/>
            <person name="Huntemann M."/>
            <person name="Ivanova N."/>
            <person name="Pagani I."/>
            <person name="Mavromatis K."/>
            <person name="Ovchinikova G."/>
            <person name="Pati A."/>
            <person name="Chen A."/>
            <person name="Palaniappan K."/>
            <person name="Land M."/>
            <person name="Hauser L."/>
            <person name="Brambilla E.M."/>
            <person name="Kotsyurbenko O."/>
            <person name="Rohde M."/>
            <person name="Tindall B.J."/>
            <person name="Abt B."/>
            <person name="Goker M."/>
            <person name="Detter J.C."/>
            <person name="Woyke T."/>
            <person name="Bristow J."/>
            <person name="Eisen J.A."/>
            <person name="Markowitz V."/>
            <person name="Hugenholtz P."/>
            <person name="Klenk H.P."/>
            <person name="Kyrpides N.C."/>
        </authorList>
    </citation>
    <scope>NUCLEOTIDE SEQUENCE [LARGE SCALE GENOMIC DNA]</scope>
    <source>
        <strain evidence="2">ATCC 51119 / DSM 12145 / JCM 21818 / LMG 10337 / NBRC 100064 / NCIMB 13643</strain>
    </source>
</reference>
<dbReference type="SUPFAM" id="SSF53335">
    <property type="entry name" value="S-adenosyl-L-methionine-dependent methyltransferases"/>
    <property type="match status" value="1"/>
</dbReference>
<dbReference type="RefSeq" id="WP_013631965.1">
    <property type="nucleotide sequence ID" value="NC_015177.1"/>
</dbReference>
<protein>
    <recommendedName>
        <fullName evidence="3">Site-specific DNA-methyltransferase (adenine-specific)</fullName>
    </recommendedName>
</protein>
<dbReference type="KEGG" id="psn:Pedsa_0893"/>
<dbReference type="PROSITE" id="PS00092">
    <property type="entry name" value="N6_MTASE"/>
    <property type="match status" value="1"/>
</dbReference>